<dbReference type="SUPFAM" id="SSF48452">
    <property type="entry name" value="TPR-like"/>
    <property type="match status" value="1"/>
</dbReference>
<dbReference type="PROSITE" id="PS00636">
    <property type="entry name" value="DNAJ_1"/>
    <property type="match status" value="1"/>
</dbReference>
<feature type="repeat" description="TPR" evidence="3">
    <location>
        <begin position="383"/>
        <end position="416"/>
    </location>
</feature>
<protein>
    <submittedName>
        <fullName evidence="6">Small glutamine-rich tetratricopeptide repeat-containing protein A</fullName>
    </submittedName>
</protein>
<feature type="compositionally biased region" description="Low complexity" evidence="4">
    <location>
        <begin position="1"/>
        <end position="16"/>
    </location>
</feature>
<proteinExistence type="predicted"/>
<feature type="repeat" description="TPR" evidence="3">
    <location>
        <begin position="429"/>
        <end position="462"/>
    </location>
</feature>
<dbReference type="InterPro" id="IPR052758">
    <property type="entry name" value="SRC_co-chaperone"/>
</dbReference>
<dbReference type="InterPro" id="IPR036869">
    <property type="entry name" value="J_dom_sf"/>
</dbReference>
<name>A0ABR2J8M5_9PEZI</name>
<dbReference type="InterPro" id="IPR001623">
    <property type="entry name" value="DnaJ_domain"/>
</dbReference>
<feature type="repeat" description="TPR" evidence="3">
    <location>
        <begin position="467"/>
        <end position="500"/>
    </location>
</feature>
<evidence type="ECO:0000256" key="2">
    <source>
        <dbReference type="ARBA" id="ARBA00022803"/>
    </source>
</evidence>
<dbReference type="SUPFAM" id="SSF46565">
    <property type="entry name" value="Chaperone J-domain"/>
    <property type="match status" value="1"/>
</dbReference>
<dbReference type="Gene3D" id="1.10.287.110">
    <property type="entry name" value="DnaJ domain"/>
    <property type="match status" value="1"/>
</dbReference>
<evidence type="ECO:0000256" key="1">
    <source>
        <dbReference type="ARBA" id="ARBA00022737"/>
    </source>
</evidence>
<dbReference type="InterPro" id="IPR011990">
    <property type="entry name" value="TPR-like_helical_dom_sf"/>
</dbReference>
<keyword evidence="2 3" id="KW-0802">TPR repeat</keyword>
<evidence type="ECO:0000313" key="6">
    <source>
        <dbReference type="EMBL" id="KAK8874035.1"/>
    </source>
</evidence>
<evidence type="ECO:0000256" key="3">
    <source>
        <dbReference type="PROSITE-ProRule" id="PRU00339"/>
    </source>
</evidence>
<comment type="caution">
    <text evidence="6">The sequence shown here is derived from an EMBL/GenBank/DDBJ whole genome shotgun (WGS) entry which is preliminary data.</text>
</comment>
<feature type="compositionally biased region" description="Basic and acidic residues" evidence="4">
    <location>
        <begin position="122"/>
        <end position="133"/>
    </location>
</feature>
<dbReference type="InterPro" id="IPR013105">
    <property type="entry name" value="TPR_2"/>
</dbReference>
<evidence type="ECO:0000259" key="5">
    <source>
        <dbReference type="PROSITE" id="PS50076"/>
    </source>
</evidence>
<evidence type="ECO:0000313" key="7">
    <source>
        <dbReference type="Proteomes" id="UP001390339"/>
    </source>
</evidence>
<dbReference type="CDD" id="cd06257">
    <property type="entry name" value="DnaJ"/>
    <property type="match status" value="1"/>
</dbReference>
<dbReference type="Pfam" id="PF00515">
    <property type="entry name" value="TPR_1"/>
    <property type="match status" value="1"/>
</dbReference>
<organism evidence="6 7">
    <name type="scientific">Apiospora arundinis</name>
    <dbReference type="NCBI Taxonomy" id="335852"/>
    <lineage>
        <taxon>Eukaryota</taxon>
        <taxon>Fungi</taxon>
        <taxon>Dikarya</taxon>
        <taxon>Ascomycota</taxon>
        <taxon>Pezizomycotina</taxon>
        <taxon>Sordariomycetes</taxon>
        <taxon>Xylariomycetidae</taxon>
        <taxon>Amphisphaeriales</taxon>
        <taxon>Apiosporaceae</taxon>
        <taxon>Apiospora</taxon>
    </lineage>
</organism>
<dbReference type="SMART" id="SM00271">
    <property type="entry name" value="DnaJ"/>
    <property type="match status" value="1"/>
</dbReference>
<dbReference type="PROSITE" id="PS50076">
    <property type="entry name" value="DNAJ_2"/>
    <property type="match status" value="1"/>
</dbReference>
<gene>
    <name evidence="6" type="ORF">PGQ11_004549</name>
</gene>
<dbReference type="Proteomes" id="UP001390339">
    <property type="component" value="Unassembled WGS sequence"/>
</dbReference>
<dbReference type="EMBL" id="JAPCWZ010000003">
    <property type="protein sequence ID" value="KAK8874035.1"/>
    <property type="molecule type" value="Genomic_DNA"/>
</dbReference>
<dbReference type="PANTHER" id="PTHR44200">
    <property type="entry name" value="DNAJ HOMOLOG SUBFAMILY C MEMBER 7"/>
    <property type="match status" value="1"/>
</dbReference>
<feature type="domain" description="J" evidence="5">
    <location>
        <begin position="555"/>
        <end position="620"/>
    </location>
</feature>
<dbReference type="SMART" id="SM00028">
    <property type="entry name" value="TPR"/>
    <property type="match status" value="7"/>
</dbReference>
<keyword evidence="7" id="KW-1185">Reference proteome</keyword>
<reference evidence="6 7" key="1">
    <citation type="journal article" date="2024" name="IMA Fungus">
        <title>Apiospora arundinis, a panoply of carbohydrate-active enzymes and secondary metabolites.</title>
        <authorList>
            <person name="Sorensen T."/>
            <person name="Petersen C."/>
            <person name="Muurmann A.T."/>
            <person name="Christiansen J.V."/>
            <person name="Brundto M.L."/>
            <person name="Overgaard C.K."/>
            <person name="Boysen A.T."/>
            <person name="Wollenberg R.D."/>
            <person name="Larsen T.O."/>
            <person name="Sorensen J.L."/>
            <person name="Nielsen K.L."/>
            <person name="Sondergaard T.E."/>
        </authorList>
    </citation>
    <scope>NUCLEOTIDE SEQUENCE [LARGE SCALE GENOMIC DNA]</scope>
    <source>
        <strain evidence="6 7">AAU 773</strain>
    </source>
</reference>
<feature type="compositionally biased region" description="Polar residues" evidence="4">
    <location>
        <begin position="160"/>
        <end position="172"/>
    </location>
</feature>
<feature type="repeat" description="TPR" evidence="3">
    <location>
        <begin position="232"/>
        <end position="265"/>
    </location>
</feature>
<feature type="compositionally biased region" description="Low complexity" evidence="4">
    <location>
        <begin position="39"/>
        <end position="48"/>
    </location>
</feature>
<feature type="repeat" description="TPR" evidence="3">
    <location>
        <begin position="198"/>
        <end position="231"/>
    </location>
</feature>
<feature type="compositionally biased region" description="Basic and acidic residues" evidence="4">
    <location>
        <begin position="21"/>
        <end position="30"/>
    </location>
</feature>
<dbReference type="InterPro" id="IPR018253">
    <property type="entry name" value="DnaJ_domain_CS"/>
</dbReference>
<dbReference type="Pfam" id="PF14559">
    <property type="entry name" value="TPR_19"/>
    <property type="match status" value="1"/>
</dbReference>
<dbReference type="Gene3D" id="1.25.40.10">
    <property type="entry name" value="Tetratricopeptide repeat domain"/>
    <property type="match status" value="1"/>
</dbReference>
<dbReference type="PANTHER" id="PTHR44200:SF1">
    <property type="entry name" value="DNAJ HOMOLOG SUBFAMILY C MEMBER 7"/>
    <property type="match status" value="1"/>
</dbReference>
<accession>A0ABR2J8M5</accession>
<dbReference type="Pfam" id="PF00226">
    <property type="entry name" value="DnaJ"/>
    <property type="match status" value="1"/>
</dbReference>
<keyword evidence="1" id="KW-0677">Repeat</keyword>
<feature type="region of interest" description="Disordered" evidence="4">
    <location>
        <begin position="1"/>
        <end position="199"/>
    </location>
</feature>
<evidence type="ECO:0000256" key="4">
    <source>
        <dbReference type="SAM" id="MobiDB-lite"/>
    </source>
</evidence>
<dbReference type="PRINTS" id="PR00625">
    <property type="entry name" value="JDOMAIN"/>
</dbReference>
<sequence length="693" mass="75274">MKGLFSSKKPSASPSPTKKHATGENDENRSPHAHRSRSDSSSPIKSAPQAKPVGRKPVRPASPAQKDSAPHPSSTRSRSSRSFGSSSSSSRRNKIDPNTHPLNLHPDEYKRLSALSAMSDRSSFDKMDVDREASAAPPSSPPPQPQPTAGKNKFTVPLTIPTNANTNGTKEPTNGEGPAPPPHRSNPSSPVPTTEDEAESYKAAGNKFFKERDYRNAIIQYSRAVELIPSSATYLGNRAAAYMSNGQFEAALEDCNRAVDRDPNNAKILLRLARIYTSLGRPEEALTTFGRIQPPASAKDMAPAKEMSLHIKAAQDALVNGTSGSMVLHALDQAEKLLGIGALKPRKWQLMRGAAHLKIGGINSLGEAQNVAMSLLRFNSQDPEALVLRGRALYAQGDNDKAIQHFRKALSCDPDFRDAVKWLRTVQKLDRMKEEGNTDYKAGRWQAAFDKYSSALDVDPANRGTNAKLLQNRALCRLKLKQYNEAVADCDRAVSLDPQYIKARKTKANALGQADRWEDAVREWKSIQEMDPEDRTIPKEVRRAELELKKSQRKDYYKILNVEKSADDNQIKKAYRKLAIVHHPDKNPGDDAAAERFKDIGEAYETLSDPQKRARYDSGEDLVDPSDMFSGGGGMGGMGGMGGGMGGIDPEILFSMMNGGGGFGGGEGFGGARFSAGGGGRRPGGFPGGFQFG</sequence>
<dbReference type="InterPro" id="IPR019734">
    <property type="entry name" value="TPR_rpt"/>
</dbReference>
<dbReference type="Pfam" id="PF07719">
    <property type="entry name" value="TPR_2"/>
    <property type="match status" value="1"/>
</dbReference>
<dbReference type="PROSITE" id="PS50005">
    <property type="entry name" value="TPR"/>
    <property type="match status" value="5"/>
</dbReference>
<feature type="compositionally biased region" description="Low complexity" evidence="4">
    <location>
        <begin position="73"/>
        <end position="90"/>
    </location>
</feature>
<dbReference type="PROSITE" id="PS50293">
    <property type="entry name" value="TPR_REGION"/>
    <property type="match status" value="1"/>
</dbReference>